<protein>
    <recommendedName>
        <fullName evidence="3">Alpha/beta hydrolase fold-3 domain-containing protein</fullName>
    </recommendedName>
</protein>
<name>A0A8K0E225_9ROSA</name>
<feature type="domain" description="Alpha/beta hydrolase fold-3" evidence="3">
    <location>
        <begin position="74"/>
        <end position="294"/>
    </location>
</feature>
<dbReference type="Proteomes" id="UP000796880">
    <property type="component" value="Unassembled WGS sequence"/>
</dbReference>
<gene>
    <name evidence="4" type="ORF">FNV43_RR22471</name>
</gene>
<organism evidence="4 5">
    <name type="scientific">Rhamnella rubrinervis</name>
    <dbReference type="NCBI Taxonomy" id="2594499"/>
    <lineage>
        <taxon>Eukaryota</taxon>
        <taxon>Viridiplantae</taxon>
        <taxon>Streptophyta</taxon>
        <taxon>Embryophyta</taxon>
        <taxon>Tracheophyta</taxon>
        <taxon>Spermatophyta</taxon>
        <taxon>Magnoliopsida</taxon>
        <taxon>eudicotyledons</taxon>
        <taxon>Gunneridae</taxon>
        <taxon>Pentapetalae</taxon>
        <taxon>rosids</taxon>
        <taxon>fabids</taxon>
        <taxon>Rosales</taxon>
        <taxon>Rhamnaceae</taxon>
        <taxon>rhamnoid group</taxon>
        <taxon>Rhamneae</taxon>
        <taxon>Rhamnella</taxon>
    </lineage>
</organism>
<dbReference type="PANTHER" id="PTHR23024:SF467">
    <property type="entry name" value="CARBOXYLESTERASE 12-RELATED"/>
    <property type="match status" value="1"/>
</dbReference>
<evidence type="ECO:0000256" key="1">
    <source>
        <dbReference type="ARBA" id="ARBA00010515"/>
    </source>
</evidence>
<dbReference type="Gene3D" id="3.40.50.1820">
    <property type="entry name" value="alpha/beta hydrolase"/>
    <property type="match status" value="1"/>
</dbReference>
<dbReference type="InterPro" id="IPR050466">
    <property type="entry name" value="Carboxylest/Gibb_receptor"/>
</dbReference>
<dbReference type="InterPro" id="IPR033140">
    <property type="entry name" value="Lipase_GDXG_put_SER_AS"/>
</dbReference>
<dbReference type="PROSITE" id="PS01174">
    <property type="entry name" value="LIPASE_GDXG_SER"/>
    <property type="match status" value="1"/>
</dbReference>
<evidence type="ECO:0000313" key="4">
    <source>
        <dbReference type="EMBL" id="KAF3435382.1"/>
    </source>
</evidence>
<comment type="caution">
    <text evidence="4">The sequence shown here is derived from an EMBL/GenBank/DDBJ whole genome shotgun (WGS) entry which is preliminary data.</text>
</comment>
<accession>A0A8K0E225</accession>
<dbReference type="OrthoDB" id="408631at2759"/>
<keyword evidence="5" id="KW-1185">Reference proteome</keyword>
<comment type="similarity">
    <text evidence="1">Belongs to the 'GDXG' lipolytic enzyme family.</text>
</comment>
<evidence type="ECO:0000313" key="5">
    <source>
        <dbReference type="Proteomes" id="UP000796880"/>
    </source>
</evidence>
<dbReference type="SUPFAM" id="SSF53474">
    <property type="entry name" value="alpha/beta-Hydrolases"/>
    <property type="match status" value="1"/>
</dbReference>
<dbReference type="AlphaFoldDB" id="A0A8K0E225"/>
<dbReference type="Pfam" id="PF07859">
    <property type="entry name" value="Abhydrolase_3"/>
    <property type="match status" value="1"/>
</dbReference>
<feature type="active site" evidence="2">
    <location>
        <position position="162"/>
    </location>
</feature>
<dbReference type="EMBL" id="VOIH02000010">
    <property type="protein sequence ID" value="KAF3435382.1"/>
    <property type="molecule type" value="Genomic_DNA"/>
</dbReference>
<dbReference type="PANTHER" id="PTHR23024">
    <property type="entry name" value="ARYLACETAMIDE DEACETYLASE"/>
    <property type="match status" value="1"/>
</dbReference>
<proteinExistence type="inferred from homology"/>
<reference evidence="4" key="1">
    <citation type="submission" date="2020-03" db="EMBL/GenBank/DDBJ databases">
        <title>A high-quality chromosome-level genome assembly of a woody plant with both climbing and erect habits, Rhamnella rubrinervis.</title>
        <authorList>
            <person name="Lu Z."/>
            <person name="Yang Y."/>
            <person name="Zhu X."/>
            <person name="Sun Y."/>
        </authorList>
    </citation>
    <scope>NUCLEOTIDE SEQUENCE</scope>
    <source>
        <strain evidence="4">BYM</strain>
        <tissue evidence="4">Leaf</tissue>
    </source>
</reference>
<dbReference type="GO" id="GO:0016787">
    <property type="term" value="F:hydrolase activity"/>
    <property type="evidence" value="ECO:0007669"/>
    <property type="project" value="InterPro"/>
</dbReference>
<dbReference type="InterPro" id="IPR029058">
    <property type="entry name" value="AB_hydrolase_fold"/>
</dbReference>
<evidence type="ECO:0000256" key="2">
    <source>
        <dbReference type="PROSITE-ProRule" id="PRU10038"/>
    </source>
</evidence>
<evidence type="ECO:0000259" key="3">
    <source>
        <dbReference type="Pfam" id="PF07859"/>
    </source>
</evidence>
<dbReference type="InterPro" id="IPR013094">
    <property type="entry name" value="AB_hydrolase_3"/>
</dbReference>
<sequence>MSDEIDYDISSLIKVYNDGRVERFGGTDVVPSSLDSETGVQSTDVVISAETGLSARLYIPKTTINTATQKLPLLVYFHGGAFCMESAYSPTYHNYLNSLVGLSNIVVVSVNYRLAPENPIPIAYDDSWAALKWVASHFEGKGTSEWLNTKADLERVFFAGDSAGANIANNMAIRVGISKEKLSFRLEGIVLVHPYFMGEQVIGEEANRPQIKALLQAFWLLACPSSTKGLDDPFINPAEDLNLERLGCGRVLVCVAERDFVKDRGLYYIELLRKSGWRGAVEVMEAKGEDHVFHLLNLTSENAIAMVNKIVSFIFHQHTNV</sequence>